<dbReference type="CTD" id="103187440"/>
<dbReference type="RefSeq" id="XP_021099164.1">
    <property type="nucleotide sequence ID" value="XM_021243505.1"/>
</dbReference>
<evidence type="ECO:0000313" key="2">
    <source>
        <dbReference type="Proteomes" id="UP000694906"/>
    </source>
</evidence>
<evidence type="ECO:0000313" key="5">
    <source>
        <dbReference type="RefSeq" id="XP_021099164.1"/>
    </source>
</evidence>
<organism evidence="2 5">
    <name type="scientific">Heterocephalus glaber</name>
    <name type="common">Naked mole rat</name>
    <dbReference type="NCBI Taxonomy" id="10181"/>
    <lineage>
        <taxon>Eukaryota</taxon>
        <taxon>Metazoa</taxon>
        <taxon>Chordata</taxon>
        <taxon>Craniata</taxon>
        <taxon>Vertebrata</taxon>
        <taxon>Euteleostomi</taxon>
        <taxon>Mammalia</taxon>
        <taxon>Eutheria</taxon>
        <taxon>Euarchontoglires</taxon>
        <taxon>Glires</taxon>
        <taxon>Rodentia</taxon>
        <taxon>Hystricomorpha</taxon>
        <taxon>Bathyergidae</taxon>
        <taxon>Heterocephalus</taxon>
    </lineage>
</organism>
<dbReference type="Proteomes" id="UP000694906">
    <property type="component" value="Unplaced"/>
</dbReference>
<evidence type="ECO:0000313" key="4">
    <source>
        <dbReference type="RefSeq" id="XP_021099163.1"/>
    </source>
</evidence>
<keyword evidence="2" id="KW-1185">Reference proteome</keyword>
<accession>A0AAX6RSX2</accession>
<proteinExistence type="predicted"/>
<dbReference type="PANTHER" id="PTHR16247">
    <property type="entry name" value="RIKEN CDNA 9430015G10 GENE"/>
    <property type="match status" value="1"/>
</dbReference>
<dbReference type="AlphaFoldDB" id="A0AAX6RSX2"/>
<evidence type="ECO:0000313" key="3">
    <source>
        <dbReference type="RefSeq" id="XP_021099161.1"/>
    </source>
</evidence>
<evidence type="ECO:0000256" key="1">
    <source>
        <dbReference type="SAM" id="MobiDB-lite"/>
    </source>
</evidence>
<dbReference type="PANTHER" id="PTHR16247:SF0">
    <property type="entry name" value="RIKEN CDNA 9430015G10 GENE"/>
    <property type="match status" value="1"/>
</dbReference>
<protein>
    <submittedName>
        <fullName evidence="3 4">Uncharacterized protein C1orf159 homolog isoform X1</fullName>
    </submittedName>
</protein>
<evidence type="ECO:0000313" key="6">
    <source>
        <dbReference type="RefSeq" id="XP_021099165.1"/>
    </source>
</evidence>
<name>A0AAX6RSX2_HETGA</name>
<dbReference type="GeneID" id="101723793"/>
<reference evidence="3 4" key="1">
    <citation type="submission" date="2025-04" db="UniProtKB">
        <authorList>
            <consortium name="RefSeq"/>
        </authorList>
    </citation>
    <scope>IDENTIFICATION</scope>
</reference>
<gene>
    <name evidence="3 4 5 6 7" type="primary">CUNH1orf159</name>
</gene>
<feature type="region of interest" description="Disordered" evidence="1">
    <location>
        <begin position="80"/>
        <end position="112"/>
    </location>
</feature>
<dbReference type="InterPro" id="IPR027888">
    <property type="entry name" value="DUF4501"/>
</dbReference>
<sequence>MSAALILEGQTLLSFSSLAWPCSASRSWLAFWWESPASPQKARPSSQSVVWMWWTSMLPALEQTCAAQAATGMGTQMGASPVCGARMRPSRPTTPPRAEPRLLEWQSPSSWGHSSSARASSSLWRGSFTSSAPVSSPGSSTGVIKVPYGPENLRWPWASASQDKYFRNSSGGLCTAGRAPALQPSEAVSPPLPGEHPGPHAACPSHCLSLLFKAAMIPAPQSSVRKPRYVRRERPPDTSAFPAVDARISNV</sequence>
<dbReference type="Pfam" id="PF14946">
    <property type="entry name" value="DUF4501"/>
    <property type="match status" value="1"/>
</dbReference>
<dbReference type="RefSeq" id="XP_021099166.1">
    <property type="nucleotide sequence ID" value="XM_021243507.1"/>
</dbReference>
<evidence type="ECO:0000313" key="7">
    <source>
        <dbReference type="RefSeq" id="XP_021099166.1"/>
    </source>
</evidence>
<dbReference type="RefSeq" id="XP_021099161.1">
    <property type="nucleotide sequence ID" value="XM_021243502.1"/>
</dbReference>
<dbReference type="RefSeq" id="XP_021099163.1">
    <property type="nucleotide sequence ID" value="XM_021243504.1"/>
</dbReference>
<dbReference type="RefSeq" id="XP_021099165.1">
    <property type="nucleotide sequence ID" value="XM_021243506.1"/>
</dbReference>